<dbReference type="GO" id="GO:0016579">
    <property type="term" value="P:protein deubiquitination"/>
    <property type="evidence" value="ECO:0007669"/>
    <property type="project" value="InterPro"/>
</dbReference>
<dbReference type="GO" id="GO:0004843">
    <property type="term" value="F:cysteine-type deubiquitinase activity"/>
    <property type="evidence" value="ECO:0007669"/>
    <property type="project" value="UniProtKB-EC"/>
</dbReference>
<evidence type="ECO:0000256" key="4">
    <source>
        <dbReference type="ARBA" id="ARBA00022786"/>
    </source>
</evidence>
<evidence type="ECO:0000259" key="7">
    <source>
        <dbReference type="PROSITE" id="PS50957"/>
    </source>
</evidence>
<dbReference type="PANTHER" id="PTHR13291:SF2">
    <property type="entry name" value="JOSEPHIN-2"/>
    <property type="match status" value="1"/>
</dbReference>
<gene>
    <name evidence="8" type="ORF">scyTo_0024460</name>
</gene>
<dbReference type="Pfam" id="PF02099">
    <property type="entry name" value="Josephin"/>
    <property type="match status" value="1"/>
</dbReference>
<comment type="caution">
    <text evidence="6">Lacks conserved residue(s) required for the propagation of feature annotation.</text>
</comment>
<evidence type="ECO:0000256" key="6">
    <source>
        <dbReference type="PROSITE-ProRule" id="PRU00331"/>
    </source>
</evidence>
<dbReference type="PANTHER" id="PTHR13291">
    <property type="entry name" value="JOSEPHIN 1, 2"/>
    <property type="match status" value="1"/>
</dbReference>
<sequence>MSEPPPPLYHERQHLELCALHALNNLLQQLLFTQQQLDGLSGQLAPDSLVNPHRSLFGTGNYDVNVLMAALLTQGLAAIWWDKRKSLSSLVLSRVHGFILNIPSNMTLGFVSLPIQRKHWVAVWQSTGPTTIWTPN</sequence>
<dbReference type="EC" id="3.4.19.12" evidence="2"/>
<dbReference type="SMART" id="SM01246">
    <property type="entry name" value="Josephin"/>
    <property type="match status" value="1"/>
</dbReference>
<organism evidence="8 9">
    <name type="scientific">Scyliorhinus torazame</name>
    <name type="common">Cloudy catshark</name>
    <name type="synonym">Catulus torazame</name>
    <dbReference type="NCBI Taxonomy" id="75743"/>
    <lineage>
        <taxon>Eukaryota</taxon>
        <taxon>Metazoa</taxon>
        <taxon>Chordata</taxon>
        <taxon>Craniata</taxon>
        <taxon>Vertebrata</taxon>
        <taxon>Chondrichthyes</taxon>
        <taxon>Elasmobranchii</taxon>
        <taxon>Galeomorphii</taxon>
        <taxon>Galeoidea</taxon>
        <taxon>Carcharhiniformes</taxon>
        <taxon>Scyliorhinidae</taxon>
        <taxon>Scyliorhinus</taxon>
    </lineage>
</organism>
<dbReference type="OrthoDB" id="422700at2759"/>
<feature type="domain" description="Josephin" evidence="7">
    <location>
        <begin position="5"/>
        <end position="136"/>
    </location>
</feature>
<evidence type="ECO:0000256" key="1">
    <source>
        <dbReference type="ARBA" id="ARBA00000707"/>
    </source>
</evidence>
<dbReference type="EMBL" id="BFAA01047213">
    <property type="protein sequence ID" value="GCB83781.1"/>
    <property type="molecule type" value="Genomic_DNA"/>
</dbReference>
<keyword evidence="5" id="KW-0378">Hydrolase</keyword>
<dbReference type="GO" id="GO:0006508">
    <property type="term" value="P:proteolysis"/>
    <property type="evidence" value="ECO:0007669"/>
    <property type="project" value="UniProtKB-KW"/>
</dbReference>
<keyword evidence="3" id="KW-0645">Protease</keyword>
<dbReference type="AlphaFoldDB" id="A0A401QEI4"/>
<dbReference type="Proteomes" id="UP000288216">
    <property type="component" value="Unassembled WGS sequence"/>
</dbReference>
<evidence type="ECO:0000313" key="8">
    <source>
        <dbReference type="EMBL" id="GCB83781.1"/>
    </source>
</evidence>
<keyword evidence="4" id="KW-0833">Ubl conjugation pathway</keyword>
<dbReference type="PROSITE" id="PS50957">
    <property type="entry name" value="JOSEPHIN"/>
    <property type="match status" value="1"/>
</dbReference>
<name>A0A401QEI4_SCYTO</name>
<evidence type="ECO:0000256" key="5">
    <source>
        <dbReference type="ARBA" id="ARBA00022801"/>
    </source>
</evidence>
<keyword evidence="9" id="KW-1185">Reference proteome</keyword>
<comment type="catalytic activity">
    <reaction evidence="1">
        <text>Thiol-dependent hydrolysis of ester, thioester, amide, peptide and isopeptide bonds formed by the C-terminal Gly of ubiquitin (a 76-residue protein attached to proteins as an intracellular targeting signal).</text>
        <dbReference type="EC" id="3.4.19.12"/>
    </reaction>
</comment>
<dbReference type="OMA" id="YHERQHL"/>
<dbReference type="STRING" id="75743.A0A401QEI4"/>
<evidence type="ECO:0000313" key="9">
    <source>
        <dbReference type="Proteomes" id="UP000288216"/>
    </source>
</evidence>
<dbReference type="InterPro" id="IPR006155">
    <property type="entry name" value="Josephin"/>
</dbReference>
<dbReference type="InterPro" id="IPR040053">
    <property type="entry name" value="JOSD1/2"/>
</dbReference>
<dbReference type="Gene3D" id="3.90.70.40">
    <property type="match status" value="1"/>
</dbReference>
<proteinExistence type="predicted"/>
<evidence type="ECO:0000256" key="2">
    <source>
        <dbReference type="ARBA" id="ARBA00012759"/>
    </source>
</evidence>
<evidence type="ECO:0000256" key="3">
    <source>
        <dbReference type="ARBA" id="ARBA00022670"/>
    </source>
</evidence>
<accession>A0A401QEI4</accession>
<comment type="caution">
    <text evidence="8">The sequence shown here is derived from an EMBL/GenBank/DDBJ whole genome shotgun (WGS) entry which is preliminary data.</text>
</comment>
<reference evidence="8 9" key="1">
    <citation type="journal article" date="2018" name="Nat. Ecol. Evol.">
        <title>Shark genomes provide insights into elasmobranch evolution and the origin of vertebrates.</title>
        <authorList>
            <person name="Hara Y"/>
            <person name="Yamaguchi K"/>
            <person name="Onimaru K"/>
            <person name="Kadota M"/>
            <person name="Koyanagi M"/>
            <person name="Keeley SD"/>
            <person name="Tatsumi K"/>
            <person name="Tanaka K"/>
            <person name="Motone F"/>
            <person name="Kageyama Y"/>
            <person name="Nozu R"/>
            <person name="Adachi N"/>
            <person name="Nishimura O"/>
            <person name="Nakagawa R"/>
            <person name="Tanegashima C"/>
            <person name="Kiyatake I"/>
            <person name="Matsumoto R"/>
            <person name="Murakumo K"/>
            <person name="Nishida K"/>
            <person name="Terakita A"/>
            <person name="Kuratani S"/>
            <person name="Sato K"/>
            <person name="Hyodo S Kuraku.S."/>
        </authorList>
    </citation>
    <scope>NUCLEOTIDE SEQUENCE [LARGE SCALE GENOMIC DNA]</scope>
</reference>
<protein>
    <recommendedName>
        <fullName evidence="2">ubiquitinyl hydrolase 1</fullName>
        <ecNumber evidence="2">3.4.19.12</ecNumber>
    </recommendedName>
</protein>